<comment type="similarity">
    <text evidence="4">Belongs to the FliW family.</text>
</comment>
<accession>A0A1G7BHK6</accession>
<sequence length="154" mass="17002">MKTIDSRFGEIAYDPQQVLTFPQGLIGFEELREFVVMPNSKEGPLFWIQSVEDAQVALVLTDPTNFFLDYKVVPEAHERAILGIEADEPCFNLVVVTVHPDRRITLNLAAPILFAARTNRALQVILENSGYSIQTPLPVVQPATPPQQAASASA</sequence>
<dbReference type="Gene3D" id="2.30.290.10">
    <property type="entry name" value="BH3618-like"/>
    <property type="match status" value="1"/>
</dbReference>
<protein>
    <recommendedName>
        <fullName evidence="4">Flagellar assembly factor FliW</fullName>
    </recommendedName>
</protein>
<evidence type="ECO:0000256" key="4">
    <source>
        <dbReference type="HAMAP-Rule" id="MF_01185"/>
    </source>
</evidence>
<keyword evidence="5" id="KW-0969">Cilium</keyword>
<dbReference type="Proteomes" id="UP000243205">
    <property type="component" value="Unassembled WGS sequence"/>
</dbReference>
<dbReference type="InterPro" id="IPR003775">
    <property type="entry name" value="Flagellar_assembly_factor_FliW"/>
</dbReference>
<dbReference type="AlphaFoldDB" id="A0A1G7BHK6"/>
<dbReference type="InterPro" id="IPR024046">
    <property type="entry name" value="Flagellar_assmbl_FliW_dom_sf"/>
</dbReference>
<dbReference type="HAMAP" id="MF_01185">
    <property type="entry name" value="FliW"/>
    <property type="match status" value="1"/>
</dbReference>
<keyword evidence="4" id="KW-0143">Chaperone</keyword>
<dbReference type="NCBIfam" id="NF009799">
    <property type="entry name" value="PRK13285.2-2"/>
    <property type="match status" value="1"/>
</dbReference>
<evidence type="ECO:0000256" key="3">
    <source>
        <dbReference type="ARBA" id="ARBA00022845"/>
    </source>
</evidence>
<dbReference type="SUPFAM" id="SSF141457">
    <property type="entry name" value="BH3618-like"/>
    <property type="match status" value="1"/>
</dbReference>
<comment type="function">
    <text evidence="4">Acts as an anti-CsrA protein, binds CsrA and prevents it from repressing translation of its target genes, one of which is flagellin. Binds to flagellin and participates in the assembly of the flagellum.</text>
</comment>
<proteinExistence type="inferred from homology"/>
<keyword evidence="5" id="KW-0282">Flagellum</keyword>
<evidence type="ECO:0000256" key="1">
    <source>
        <dbReference type="ARBA" id="ARBA00022490"/>
    </source>
</evidence>
<evidence type="ECO:0000256" key="2">
    <source>
        <dbReference type="ARBA" id="ARBA00022795"/>
    </source>
</evidence>
<comment type="subcellular location">
    <subcellularLocation>
        <location evidence="4">Cytoplasm</location>
    </subcellularLocation>
</comment>
<evidence type="ECO:0000313" key="5">
    <source>
        <dbReference type="EMBL" id="SDE26462.1"/>
    </source>
</evidence>
<keyword evidence="5" id="KW-0966">Cell projection</keyword>
<reference evidence="6" key="1">
    <citation type="submission" date="2016-10" db="EMBL/GenBank/DDBJ databases">
        <authorList>
            <person name="Varghese N."/>
            <person name="Submissions S."/>
        </authorList>
    </citation>
    <scope>NUCLEOTIDE SEQUENCE [LARGE SCALE GENOMIC DNA]</scope>
    <source>
        <strain evidence="6">DSM 8987</strain>
    </source>
</reference>
<dbReference type="EMBL" id="FNAQ01000006">
    <property type="protein sequence ID" value="SDE26462.1"/>
    <property type="molecule type" value="Genomic_DNA"/>
</dbReference>
<keyword evidence="2 4" id="KW-1005">Bacterial flagellum biogenesis</keyword>
<gene>
    <name evidence="4" type="primary">fliW</name>
    <name evidence="5" type="ORF">SAMN05661003_10645</name>
</gene>
<keyword evidence="3 4" id="KW-0810">Translation regulation</keyword>
<evidence type="ECO:0000313" key="6">
    <source>
        <dbReference type="Proteomes" id="UP000243205"/>
    </source>
</evidence>
<dbReference type="Pfam" id="PF02623">
    <property type="entry name" value="FliW"/>
    <property type="match status" value="1"/>
</dbReference>
<dbReference type="GO" id="GO:0005737">
    <property type="term" value="C:cytoplasm"/>
    <property type="evidence" value="ECO:0007669"/>
    <property type="project" value="UniProtKB-SubCell"/>
</dbReference>
<dbReference type="GO" id="GO:0006417">
    <property type="term" value="P:regulation of translation"/>
    <property type="evidence" value="ECO:0007669"/>
    <property type="project" value="UniProtKB-KW"/>
</dbReference>
<dbReference type="OrthoDB" id="9801235at2"/>
<organism evidence="5 6">
    <name type="scientific">Desulfuromonas thiophila</name>
    <dbReference type="NCBI Taxonomy" id="57664"/>
    <lineage>
        <taxon>Bacteria</taxon>
        <taxon>Pseudomonadati</taxon>
        <taxon>Thermodesulfobacteriota</taxon>
        <taxon>Desulfuromonadia</taxon>
        <taxon>Desulfuromonadales</taxon>
        <taxon>Desulfuromonadaceae</taxon>
        <taxon>Desulfuromonas</taxon>
    </lineage>
</organism>
<comment type="subunit">
    <text evidence="4">Interacts with translational regulator CsrA and flagellin(s).</text>
</comment>
<dbReference type="STRING" id="57664.SAMN05661003_10645"/>
<dbReference type="RefSeq" id="WP_092077927.1">
    <property type="nucleotide sequence ID" value="NZ_CALFZY010000006.1"/>
</dbReference>
<keyword evidence="1 4" id="KW-0963">Cytoplasm</keyword>
<dbReference type="PANTHER" id="PTHR39190:SF1">
    <property type="entry name" value="FLAGELLAR ASSEMBLY FACTOR FLIW"/>
    <property type="match status" value="1"/>
</dbReference>
<dbReference type="GO" id="GO:0044780">
    <property type="term" value="P:bacterial-type flagellum assembly"/>
    <property type="evidence" value="ECO:0007669"/>
    <property type="project" value="UniProtKB-UniRule"/>
</dbReference>
<name>A0A1G7BHK6_9BACT</name>
<dbReference type="PANTHER" id="PTHR39190">
    <property type="entry name" value="FLAGELLAR ASSEMBLY FACTOR FLIW"/>
    <property type="match status" value="1"/>
</dbReference>
<keyword evidence="6" id="KW-1185">Reference proteome</keyword>